<dbReference type="CDD" id="cd07938">
    <property type="entry name" value="DRE_TIM_HMGL"/>
    <property type="match status" value="1"/>
</dbReference>
<dbReference type="GO" id="GO:0046872">
    <property type="term" value="F:metal ion binding"/>
    <property type="evidence" value="ECO:0007669"/>
    <property type="project" value="UniProtKB-KW"/>
</dbReference>
<protein>
    <submittedName>
        <fullName evidence="6">Hydroxymethylglutaryl-CoA lyase</fullName>
        <ecNumber evidence="6">4.1.3.4</ecNumber>
    </submittedName>
</protein>
<dbReference type="EC" id="4.1.3.4" evidence="6"/>
<dbReference type="InterPro" id="IPR000891">
    <property type="entry name" value="PYR_CT"/>
</dbReference>
<sequence>MGGPRRTRLPQRRGTPRDSRFDAGRRGPEGVPVSGFPLSLPAAINLREVGPRDGLQIEKPIPTADKLRLLESLVAAGLRRIEATAFVSPRAVPAMADAEKVAAELHRWPEIEWSALVASPRGAVRAINAGIANVEYVVSAADGHSQANVRRSTREATDAIPEIAAAVRKAGGRCEVIVATAWDCPFDGPTKPARVHEVVEHAQESGVDRVCLADTIGTATPRRIVELVESVRERVASTPIGLHMHNTRGAGLAGILAAMQVGIVDIDASVGGLGGCPFAPGASGNVATEELVYLCQDMAVETGVNLGLLLRAAAAAEIAVGRTLPSNLLKAGDRARVPPRRPAGRLV</sequence>
<dbReference type="EMBL" id="WMBA01000001">
    <property type="protein sequence ID" value="MTD52444.1"/>
    <property type="molecule type" value="Genomic_DNA"/>
</dbReference>
<dbReference type="PANTHER" id="PTHR42738:SF7">
    <property type="entry name" value="HYDROXYMETHYLGLUTARYL-COA LYASE"/>
    <property type="match status" value="1"/>
</dbReference>
<organism evidence="6 7">
    <name type="scientific">Amycolatopsis pithecellobii</name>
    <dbReference type="NCBI Taxonomy" id="664692"/>
    <lineage>
        <taxon>Bacteria</taxon>
        <taxon>Bacillati</taxon>
        <taxon>Actinomycetota</taxon>
        <taxon>Actinomycetes</taxon>
        <taxon>Pseudonocardiales</taxon>
        <taxon>Pseudonocardiaceae</taxon>
        <taxon>Amycolatopsis</taxon>
    </lineage>
</organism>
<feature type="compositionally biased region" description="Basic and acidic residues" evidence="4">
    <location>
        <begin position="15"/>
        <end position="28"/>
    </location>
</feature>
<dbReference type="NCBIfam" id="NF004283">
    <property type="entry name" value="PRK05692.1"/>
    <property type="match status" value="1"/>
</dbReference>
<reference evidence="6 7" key="1">
    <citation type="submission" date="2019-11" db="EMBL/GenBank/DDBJ databases">
        <title>Draft genome of Amycolatopsis RM579.</title>
        <authorList>
            <person name="Duangmal K."/>
            <person name="Mingma R."/>
        </authorList>
    </citation>
    <scope>NUCLEOTIDE SEQUENCE [LARGE SCALE GENOMIC DNA]</scope>
    <source>
        <strain evidence="6 7">RM579</strain>
    </source>
</reference>
<evidence type="ECO:0000313" key="6">
    <source>
        <dbReference type="EMBL" id="MTD52444.1"/>
    </source>
</evidence>
<feature type="compositionally biased region" description="Basic residues" evidence="4">
    <location>
        <begin position="1"/>
        <end position="11"/>
    </location>
</feature>
<evidence type="ECO:0000256" key="4">
    <source>
        <dbReference type="SAM" id="MobiDB-lite"/>
    </source>
</evidence>
<proteinExistence type="inferred from homology"/>
<feature type="region of interest" description="Disordered" evidence="4">
    <location>
        <begin position="1"/>
        <end position="32"/>
    </location>
</feature>
<evidence type="ECO:0000256" key="3">
    <source>
        <dbReference type="ARBA" id="ARBA00023239"/>
    </source>
</evidence>
<dbReference type="Pfam" id="PF00682">
    <property type="entry name" value="HMGL-like"/>
    <property type="match status" value="1"/>
</dbReference>
<evidence type="ECO:0000259" key="5">
    <source>
        <dbReference type="PROSITE" id="PS50991"/>
    </source>
</evidence>
<dbReference type="OrthoDB" id="9784013at2"/>
<evidence type="ECO:0000256" key="2">
    <source>
        <dbReference type="ARBA" id="ARBA00022723"/>
    </source>
</evidence>
<evidence type="ECO:0000313" key="7">
    <source>
        <dbReference type="Proteomes" id="UP000440096"/>
    </source>
</evidence>
<dbReference type="SUPFAM" id="SSF51569">
    <property type="entry name" value="Aldolase"/>
    <property type="match status" value="1"/>
</dbReference>
<gene>
    <name evidence="6" type="ORF">GKO32_00360</name>
</gene>
<evidence type="ECO:0000256" key="1">
    <source>
        <dbReference type="ARBA" id="ARBA00009405"/>
    </source>
</evidence>
<accession>A0A6N7YZE0</accession>
<dbReference type="GO" id="GO:0046951">
    <property type="term" value="P:ketone body biosynthetic process"/>
    <property type="evidence" value="ECO:0007669"/>
    <property type="project" value="TreeGrafter"/>
</dbReference>
<dbReference type="InterPro" id="IPR013785">
    <property type="entry name" value="Aldolase_TIM"/>
</dbReference>
<dbReference type="GO" id="GO:0006552">
    <property type="term" value="P:L-leucine catabolic process"/>
    <property type="evidence" value="ECO:0007669"/>
    <property type="project" value="TreeGrafter"/>
</dbReference>
<feature type="domain" description="Pyruvate carboxyltransferase" evidence="5">
    <location>
        <begin position="44"/>
        <end position="310"/>
    </location>
</feature>
<comment type="similarity">
    <text evidence="1">Belongs to the HMG-CoA lyase family.</text>
</comment>
<dbReference type="AlphaFoldDB" id="A0A6N7YZE0"/>
<keyword evidence="7" id="KW-1185">Reference proteome</keyword>
<dbReference type="Proteomes" id="UP000440096">
    <property type="component" value="Unassembled WGS sequence"/>
</dbReference>
<comment type="caution">
    <text evidence="6">The sequence shown here is derived from an EMBL/GenBank/DDBJ whole genome shotgun (WGS) entry which is preliminary data.</text>
</comment>
<name>A0A6N7YZE0_9PSEU</name>
<dbReference type="PROSITE" id="PS50991">
    <property type="entry name" value="PYR_CT"/>
    <property type="match status" value="1"/>
</dbReference>
<keyword evidence="2" id="KW-0479">Metal-binding</keyword>
<dbReference type="InterPro" id="IPR043594">
    <property type="entry name" value="HMGL"/>
</dbReference>
<keyword evidence="3 6" id="KW-0456">Lyase</keyword>
<dbReference type="GO" id="GO:0004419">
    <property type="term" value="F:hydroxymethylglutaryl-CoA lyase activity"/>
    <property type="evidence" value="ECO:0007669"/>
    <property type="project" value="UniProtKB-EC"/>
</dbReference>
<dbReference type="PANTHER" id="PTHR42738">
    <property type="entry name" value="HYDROXYMETHYLGLUTARYL-COA LYASE"/>
    <property type="match status" value="1"/>
</dbReference>
<dbReference type="Gene3D" id="3.20.20.70">
    <property type="entry name" value="Aldolase class I"/>
    <property type="match status" value="1"/>
</dbReference>